<gene>
    <name evidence="1" type="ORF">MYCIT1_LOCUS35343</name>
</gene>
<reference evidence="1" key="1">
    <citation type="submission" date="2023-11" db="EMBL/GenBank/DDBJ databases">
        <authorList>
            <person name="De Vega J J."/>
            <person name="De Vega J J."/>
        </authorList>
    </citation>
    <scope>NUCLEOTIDE SEQUENCE</scope>
</reference>
<sequence length="82" mass="9126">FSAFCRLQEQRLFRLHPPSLVCASFAFQAHPVPRLLNRQGVSHGEEKVVRRGNDHGTLTAYARFGLLSNFVATGVKNGIAYV</sequence>
<name>A0AAD2HXS4_9AGAR</name>
<evidence type="ECO:0000313" key="2">
    <source>
        <dbReference type="Proteomes" id="UP001295794"/>
    </source>
</evidence>
<protein>
    <submittedName>
        <fullName evidence="1">Uncharacterized protein</fullName>
    </submittedName>
</protein>
<comment type="caution">
    <text evidence="1">The sequence shown here is derived from an EMBL/GenBank/DDBJ whole genome shotgun (WGS) entry which is preliminary data.</text>
</comment>
<accession>A0AAD2HXS4</accession>
<proteinExistence type="predicted"/>
<evidence type="ECO:0000313" key="1">
    <source>
        <dbReference type="EMBL" id="CAK5283084.1"/>
    </source>
</evidence>
<dbReference type="AlphaFoldDB" id="A0AAD2HXS4"/>
<organism evidence="1 2">
    <name type="scientific">Mycena citricolor</name>
    <dbReference type="NCBI Taxonomy" id="2018698"/>
    <lineage>
        <taxon>Eukaryota</taxon>
        <taxon>Fungi</taxon>
        <taxon>Dikarya</taxon>
        <taxon>Basidiomycota</taxon>
        <taxon>Agaricomycotina</taxon>
        <taxon>Agaricomycetes</taxon>
        <taxon>Agaricomycetidae</taxon>
        <taxon>Agaricales</taxon>
        <taxon>Marasmiineae</taxon>
        <taxon>Mycenaceae</taxon>
        <taxon>Mycena</taxon>
    </lineage>
</organism>
<keyword evidence="2" id="KW-1185">Reference proteome</keyword>
<dbReference type="Proteomes" id="UP001295794">
    <property type="component" value="Unassembled WGS sequence"/>
</dbReference>
<dbReference type="EMBL" id="CAVNYO010000466">
    <property type="protein sequence ID" value="CAK5283084.1"/>
    <property type="molecule type" value="Genomic_DNA"/>
</dbReference>
<feature type="non-terminal residue" evidence="1">
    <location>
        <position position="82"/>
    </location>
</feature>